<dbReference type="NCBIfam" id="TIGR00797">
    <property type="entry name" value="matE"/>
    <property type="match status" value="1"/>
</dbReference>
<evidence type="ECO:0000256" key="10">
    <source>
        <dbReference type="SAM" id="Phobius"/>
    </source>
</evidence>
<feature type="transmembrane region" description="Helical" evidence="10">
    <location>
        <begin position="395"/>
        <end position="418"/>
    </location>
</feature>
<feature type="transmembrane region" description="Helical" evidence="10">
    <location>
        <begin position="95"/>
        <end position="119"/>
    </location>
</feature>
<comment type="subcellular location">
    <subcellularLocation>
        <location evidence="1">Cell membrane</location>
        <topology evidence="1">Multi-pass membrane protein</topology>
    </subcellularLocation>
</comment>
<organism evidence="11 12">
    <name type="scientific">Xylanibacter muris</name>
    <dbReference type="NCBI Taxonomy" id="2736290"/>
    <lineage>
        <taxon>Bacteria</taxon>
        <taxon>Pseudomonadati</taxon>
        <taxon>Bacteroidota</taxon>
        <taxon>Bacteroidia</taxon>
        <taxon>Bacteroidales</taxon>
        <taxon>Prevotellaceae</taxon>
        <taxon>Xylanibacter</taxon>
    </lineage>
</organism>
<evidence type="ECO:0000256" key="9">
    <source>
        <dbReference type="ARBA" id="ARBA00031636"/>
    </source>
</evidence>
<dbReference type="PANTHER" id="PTHR43298:SF2">
    <property type="entry name" value="FMN_FAD EXPORTER YEEO-RELATED"/>
    <property type="match status" value="1"/>
</dbReference>
<dbReference type="InterPro" id="IPR048279">
    <property type="entry name" value="MdtK-like"/>
</dbReference>
<evidence type="ECO:0000256" key="8">
    <source>
        <dbReference type="ARBA" id="ARBA00023136"/>
    </source>
</evidence>
<gene>
    <name evidence="11" type="ORF">HPS56_04600</name>
</gene>
<evidence type="ECO:0000256" key="6">
    <source>
        <dbReference type="ARBA" id="ARBA00022989"/>
    </source>
</evidence>
<feature type="transmembrane region" description="Helical" evidence="10">
    <location>
        <begin position="424"/>
        <end position="443"/>
    </location>
</feature>
<name>A0ABX2AKB3_9BACT</name>
<evidence type="ECO:0000256" key="5">
    <source>
        <dbReference type="ARBA" id="ARBA00022692"/>
    </source>
</evidence>
<feature type="transmembrane region" description="Helical" evidence="10">
    <location>
        <begin position="355"/>
        <end position="375"/>
    </location>
</feature>
<feature type="transmembrane region" description="Helical" evidence="10">
    <location>
        <begin position="207"/>
        <end position="227"/>
    </location>
</feature>
<feature type="transmembrane region" description="Helical" evidence="10">
    <location>
        <begin position="139"/>
        <end position="156"/>
    </location>
</feature>
<evidence type="ECO:0000313" key="11">
    <source>
        <dbReference type="EMBL" id="NPD91639.1"/>
    </source>
</evidence>
<dbReference type="EMBL" id="JABKKF010000003">
    <property type="protein sequence ID" value="NPD91639.1"/>
    <property type="molecule type" value="Genomic_DNA"/>
</dbReference>
<keyword evidence="4" id="KW-1003">Cell membrane</keyword>
<dbReference type="CDD" id="cd13131">
    <property type="entry name" value="MATE_NorM_like"/>
    <property type="match status" value="1"/>
</dbReference>
<evidence type="ECO:0000256" key="1">
    <source>
        <dbReference type="ARBA" id="ARBA00004651"/>
    </source>
</evidence>
<keyword evidence="2" id="KW-0813">Transport</keyword>
<reference evidence="11 12" key="1">
    <citation type="submission" date="2020-05" db="EMBL/GenBank/DDBJ databases">
        <title>Distinct polysaccharide utilization as determinants for interspecies competition between intestinal Prevotella spp.</title>
        <authorList>
            <person name="Galvez E.J.C."/>
            <person name="Iljazovic A."/>
            <person name="Strowig T."/>
        </authorList>
    </citation>
    <scope>NUCLEOTIDE SEQUENCE [LARGE SCALE GENOMIC DNA]</scope>
    <source>
        <strain evidence="11 12">PMUR</strain>
    </source>
</reference>
<keyword evidence="12" id="KW-1185">Reference proteome</keyword>
<protein>
    <recommendedName>
        <fullName evidence="9">Multidrug-efflux transporter</fullName>
    </recommendedName>
</protein>
<sequence>MRSITSFFAKYKDQYRQNLMLALPVVLTQLGQILTQVADNLMVGHYGGSAPEPLAAVSFGGSVFTILFLTSIGVALGLTPLVGECYVQGKHRRSAVLLQNGIAFYVLLGVIVSVVQYAFIPLMYRMGQPVDVVDMAIPYYRMLLMSMPFIMLFFAFKQFLEGVGNTKAELLVTIIANVLNCVFNWIFIYGNMGFAEMGVEGAGLGTFLARVISAFLMVGYFIAHSRYRGYMRYFAMRNFSASSVRRLLHMGLPISAQMFLESSAFIGTSIMMGWFGKVAMSANQIAGTLSNSAFMIVLSIGAATTIRTSHCYGQRDFERLSLAVNASYHLVLAWNAFAAVVFIAFSRFIPSLFTSNAEVIDIAAVLFVFTAFFQLSDGLQNVSVGVLRGIQDVRIIMPIAVVAYWLLNIPVGYLLAFVVGMGPAGLYCGFIIGLSVAAFLLIARIRKRIRELKAL</sequence>
<dbReference type="InterPro" id="IPR002528">
    <property type="entry name" value="MATE_fam"/>
</dbReference>
<evidence type="ECO:0000256" key="4">
    <source>
        <dbReference type="ARBA" id="ARBA00022475"/>
    </source>
</evidence>
<evidence type="ECO:0000313" key="12">
    <source>
        <dbReference type="Proteomes" id="UP000714420"/>
    </source>
</evidence>
<keyword evidence="5 10" id="KW-0812">Transmembrane</keyword>
<dbReference type="PIRSF" id="PIRSF006603">
    <property type="entry name" value="DinF"/>
    <property type="match status" value="1"/>
</dbReference>
<dbReference type="Pfam" id="PF01554">
    <property type="entry name" value="MatE"/>
    <property type="match status" value="2"/>
</dbReference>
<evidence type="ECO:0000256" key="2">
    <source>
        <dbReference type="ARBA" id="ARBA00022448"/>
    </source>
</evidence>
<evidence type="ECO:0000256" key="3">
    <source>
        <dbReference type="ARBA" id="ARBA00022449"/>
    </source>
</evidence>
<dbReference type="RefSeq" id="WP_172274601.1">
    <property type="nucleotide sequence ID" value="NZ_CASGMU010000018.1"/>
</dbReference>
<keyword evidence="6 10" id="KW-1133">Transmembrane helix</keyword>
<dbReference type="Proteomes" id="UP000714420">
    <property type="component" value="Unassembled WGS sequence"/>
</dbReference>
<feature type="transmembrane region" description="Helical" evidence="10">
    <location>
        <begin position="247"/>
        <end position="273"/>
    </location>
</feature>
<accession>A0ABX2AKB3</accession>
<feature type="transmembrane region" description="Helical" evidence="10">
    <location>
        <begin position="168"/>
        <end position="187"/>
    </location>
</feature>
<keyword evidence="8 10" id="KW-0472">Membrane</keyword>
<feature type="transmembrane region" description="Helical" evidence="10">
    <location>
        <begin position="285"/>
        <end position="306"/>
    </location>
</feature>
<keyword evidence="7" id="KW-0406">Ion transport</keyword>
<proteinExistence type="predicted"/>
<evidence type="ECO:0000256" key="7">
    <source>
        <dbReference type="ARBA" id="ARBA00023065"/>
    </source>
</evidence>
<feature type="transmembrane region" description="Helical" evidence="10">
    <location>
        <begin position="59"/>
        <end position="83"/>
    </location>
</feature>
<comment type="caution">
    <text evidence="11">The sequence shown here is derived from an EMBL/GenBank/DDBJ whole genome shotgun (WGS) entry which is preliminary data.</text>
</comment>
<dbReference type="InterPro" id="IPR050222">
    <property type="entry name" value="MATE_MdtK"/>
</dbReference>
<dbReference type="PANTHER" id="PTHR43298">
    <property type="entry name" value="MULTIDRUG RESISTANCE PROTEIN NORM-RELATED"/>
    <property type="match status" value="1"/>
</dbReference>
<keyword evidence="3" id="KW-0050">Antiport</keyword>
<feature type="transmembrane region" description="Helical" evidence="10">
    <location>
        <begin position="327"/>
        <end position="349"/>
    </location>
</feature>